<dbReference type="AlphaFoldDB" id="W4FL46"/>
<organism evidence="2">
    <name type="scientific">Aphanomyces astaci</name>
    <name type="common">Crayfish plague agent</name>
    <dbReference type="NCBI Taxonomy" id="112090"/>
    <lineage>
        <taxon>Eukaryota</taxon>
        <taxon>Sar</taxon>
        <taxon>Stramenopiles</taxon>
        <taxon>Oomycota</taxon>
        <taxon>Saprolegniomycetes</taxon>
        <taxon>Saprolegniales</taxon>
        <taxon>Verrucalvaceae</taxon>
        <taxon>Aphanomyces</taxon>
    </lineage>
</organism>
<sequence length="133" mass="15603">MEARWSRRHRAGIRSPRIQCGGDARVLHPQIRPVFHPSRLLLTSHPHHEPFHRPATACPGARVRDRLGGHRGCPCRSQPRTCDRRRRQRGDASPAQHRHQHAPRSHFDLFVPRRKAFLVHSPRIHYFLSYFCL</sequence>
<name>W4FL46_APHAT</name>
<protein>
    <submittedName>
        <fullName evidence="2">Uncharacterized protein</fullName>
    </submittedName>
</protein>
<gene>
    <name evidence="2" type="ORF">H257_16320</name>
</gene>
<evidence type="ECO:0000256" key="1">
    <source>
        <dbReference type="SAM" id="MobiDB-lite"/>
    </source>
</evidence>
<feature type="region of interest" description="Disordered" evidence="1">
    <location>
        <begin position="74"/>
        <end position="104"/>
    </location>
</feature>
<reference evidence="2" key="1">
    <citation type="submission" date="2013-12" db="EMBL/GenBank/DDBJ databases">
        <title>The Genome Sequence of Aphanomyces astaci APO3.</title>
        <authorList>
            <consortium name="The Broad Institute Genomics Platform"/>
            <person name="Russ C."/>
            <person name="Tyler B."/>
            <person name="van West P."/>
            <person name="Dieguez-Uribeondo J."/>
            <person name="Young S.K."/>
            <person name="Zeng Q."/>
            <person name="Gargeya S."/>
            <person name="Fitzgerald M."/>
            <person name="Abouelleil A."/>
            <person name="Alvarado L."/>
            <person name="Chapman S.B."/>
            <person name="Gainer-Dewar J."/>
            <person name="Goldberg J."/>
            <person name="Griggs A."/>
            <person name="Gujja S."/>
            <person name="Hansen M."/>
            <person name="Howarth C."/>
            <person name="Imamovic A."/>
            <person name="Ireland A."/>
            <person name="Larimer J."/>
            <person name="McCowan C."/>
            <person name="Murphy C."/>
            <person name="Pearson M."/>
            <person name="Poon T.W."/>
            <person name="Priest M."/>
            <person name="Roberts A."/>
            <person name="Saif S."/>
            <person name="Shea T."/>
            <person name="Sykes S."/>
            <person name="Wortman J."/>
            <person name="Nusbaum C."/>
            <person name="Birren B."/>
        </authorList>
    </citation>
    <scope>NUCLEOTIDE SEQUENCE [LARGE SCALE GENOMIC DNA]</scope>
    <source>
        <strain evidence="2">APO3</strain>
    </source>
</reference>
<dbReference type="EMBL" id="KI913197">
    <property type="protein sequence ID" value="ETV67438.1"/>
    <property type="molecule type" value="Genomic_DNA"/>
</dbReference>
<dbReference type="VEuPathDB" id="FungiDB:H257_16320"/>
<accession>W4FL46</accession>
<evidence type="ECO:0000313" key="2">
    <source>
        <dbReference type="EMBL" id="ETV67438.1"/>
    </source>
</evidence>
<dbReference type="RefSeq" id="XP_009842997.1">
    <property type="nucleotide sequence ID" value="XM_009844695.1"/>
</dbReference>
<dbReference type="GeneID" id="20818316"/>
<proteinExistence type="predicted"/>